<name>L8JLX2_9BACT</name>
<gene>
    <name evidence="1" type="ORF">C900_04454</name>
</gene>
<protein>
    <submittedName>
        <fullName evidence="1">Uncharacterized protein</fullName>
    </submittedName>
</protein>
<dbReference type="STRING" id="1237149.C900_04454"/>
<dbReference type="Proteomes" id="UP000011135">
    <property type="component" value="Unassembled WGS sequence"/>
</dbReference>
<accession>L8JLX2</accession>
<evidence type="ECO:0000313" key="1">
    <source>
        <dbReference type="EMBL" id="ELR69931.1"/>
    </source>
</evidence>
<dbReference type="EMBL" id="AMZN01000064">
    <property type="protein sequence ID" value="ELR69931.1"/>
    <property type="molecule type" value="Genomic_DNA"/>
</dbReference>
<keyword evidence="2" id="KW-1185">Reference proteome</keyword>
<organism evidence="1 2">
    <name type="scientific">Fulvivirga imtechensis AK7</name>
    <dbReference type="NCBI Taxonomy" id="1237149"/>
    <lineage>
        <taxon>Bacteria</taxon>
        <taxon>Pseudomonadati</taxon>
        <taxon>Bacteroidota</taxon>
        <taxon>Cytophagia</taxon>
        <taxon>Cytophagales</taxon>
        <taxon>Fulvivirgaceae</taxon>
        <taxon>Fulvivirga</taxon>
    </lineage>
</organism>
<evidence type="ECO:0000313" key="2">
    <source>
        <dbReference type="Proteomes" id="UP000011135"/>
    </source>
</evidence>
<reference evidence="1 2" key="1">
    <citation type="submission" date="2012-12" db="EMBL/GenBank/DDBJ databases">
        <title>Genome assembly of Fulvivirga imtechensis AK7.</title>
        <authorList>
            <person name="Nupur N."/>
            <person name="Khatri I."/>
            <person name="Kumar R."/>
            <person name="Subramanian S."/>
            <person name="Pinnaka A."/>
        </authorList>
    </citation>
    <scope>NUCLEOTIDE SEQUENCE [LARGE SCALE GENOMIC DNA]</scope>
    <source>
        <strain evidence="1 2">AK7</strain>
    </source>
</reference>
<sequence>MPQGSMRPSFGTNDKLSLHTDSQMIIQLPTTVNSRMTWWFVISVV</sequence>
<comment type="caution">
    <text evidence="1">The sequence shown here is derived from an EMBL/GenBank/DDBJ whole genome shotgun (WGS) entry which is preliminary data.</text>
</comment>
<proteinExistence type="predicted"/>
<dbReference type="AlphaFoldDB" id="L8JLX2"/>